<name>A0A423D6Y9_9PSED</name>
<dbReference type="PANTHER" id="PTHR43876">
    <property type="entry name" value="UBIQUINONE BIOSYNTHESIS MONOOXYGENASE COQ6, MITOCHONDRIAL"/>
    <property type="match status" value="1"/>
</dbReference>
<evidence type="ECO:0000256" key="7">
    <source>
        <dbReference type="ARBA" id="ARBA00023033"/>
    </source>
</evidence>
<dbReference type="GO" id="GO:0006744">
    <property type="term" value="P:ubiquinone biosynthetic process"/>
    <property type="evidence" value="ECO:0007669"/>
    <property type="project" value="UniProtKB-UniPathway"/>
</dbReference>
<evidence type="ECO:0000256" key="3">
    <source>
        <dbReference type="ARBA" id="ARBA00005349"/>
    </source>
</evidence>
<reference evidence="10 11" key="1">
    <citation type="submission" date="2016-10" db="EMBL/GenBank/DDBJ databases">
        <title>Comparative genome analysis of multiple Pseudomonas spp. focuses on biocontrol and plant growth promoting traits.</title>
        <authorList>
            <person name="Tao X.-Y."/>
            <person name="Taylor C.G."/>
        </authorList>
    </citation>
    <scope>NUCLEOTIDE SEQUENCE [LARGE SCALE GENOMIC DNA]</scope>
    <source>
        <strain evidence="10 11">15D11</strain>
    </source>
</reference>
<comment type="cofactor">
    <cofactor evidence="1">
        <name>FAD</name>
        <dbReference type="ChEBI" id="CHEBI:57692"/>
    </cofactor>
</comment>
<dbReference type="InterPro" id="IPR018168">
    <property type="entry name" value="Ubi_Hdrlase_CS"/>
</dbReference>
<dbReference type="NCBIfam" id="TIGR01988">
    <property type="entry name" value="Ubi-OHases"/>
    <property type="match status" value="1"/>
</dbReference>
<dbReference type="InterPro" id="IPR051205">
    <property type="entry name" value="UbiH/COQ6_monooxygenase"/>
</dbReference>
<sequence length="407" mass="44981">MEMRADLLIVGAGMVGSALALALQHSGLEILLLDGSPLSIKPFDEQSAFEPRVSALSAASQRILERLGAWQGVSERRLSPYSDMHVWDGSGTGQIHFSAASVHAEVLGHIVENRVVQDGLLERLHDSEIGLLANARLEQMRRSGDDWLLTLADGRTLRAPLVIAADGANSAVRRLTGCETREWDYLHHAIVTSVRCARPHQATAWQRFTDEGPLAFLPLLRDGQQDWCSIVWSTTPEQAEHLMALSDEAFCAELERAFEGRLGGVLQADPRVCVPLRQRHAKRYVAEGLALIGDAAHTIHPLAGQGVNLGFLDAAVLAEELLHAYERGERLADIRVLSRFERRRMPHNLALMAAMEGFERLFQADPLPLRWLRNSGLKWIEQLPEAKALFVRQALGLSGDLPELARA</sequence>
<dbReference type="GO" id="GO:0110142">
    <property type="term" value="C:ubiquinone biosynthesis complex"/>
    <property type="evidence" value="ECO:0007669"/>
    <property type="project" value="UniProtKB-ARBA"/>
</dbReference>
<dbReference type="PANTHER" id="PTHR43876:SF7">
    <property type="entry name" value="UBIQUINONE BIOSYNTHESIS MONOOXYGENASE COQ6, MITOCHONDRIAL"/>
    <property type="match status" value="1"/>
</dbReference>
<dbReference type="Proteomes" id="UP000285286">
    <property type="component" value="Unassembled WGS sequence"/>
</dbReference>
<evidence type="ECO:0000256" key="2">
    <source>
        <dbReference type="ARBA" id="ARBA00004749"/>
    </source>
</evidence>
<gene>
    <name evidence="10" type="ORF">BHU25_17640</name>
</gene>
<accession>A0A423D6Y9</accession>
<keyword evidence="6" id="KW-0560">Oxidoreductase</keyword>
<evidence type="ECO:0000256" key="8">
    <source>
        <dbReference type="ARBA" id="ARBA00065734"/>
    </source>
</evidence>
<dbReference type="SUPFAM" id="SSF51905">
    <property type="entry name" value="FAD/NAD(P)-binding domain"/>
    <property type="match status" value="1"/>
</dbReference>
<dbReference type="Pfam" id="PF01494">
    <property type="entry name" value="FAD_binding_3"/>
    <property type="match status" value="1"/>
</dbReference>
<dbReference type="PRINTS" id="PR00420">
    <property type="entry name" value="RNGMNOXGNASE"/>
</dbReference>
<organism evidence="10 11">
    <name type="scientific">Pseudomonas vranovensis</name>
    <dbReference type="NCBI Taxonomy" id="321661"/>
    <lineage>
        <taxon>Bacteria</taxon>
        <taxon>Pseudomonadati</taxon>
        <taxon>Pseudomonadota</taxon>
        <taxon>Gammaproteobacteria</taxon>
        <taxon>Pseudomonadales</taxon>
        <taxon>Pseudomonadaceae</taxon>
        <taxon>Pseudomonas</taxon>
    </lineage>
</organism>
<evidence type="ECO:0000256" key="4">
    <source>
        <dbReference type="ARBA" id="ARBA00022630"/>
    </source>
</evidence>
<evidence type="ECO:0000313" key="10">
    <source>
        <dbReference type="EMBL" id="ROL67340.1"/>
    </source>
</evidence>
<comment type="similarity">
    <text evidence="3">Belongs to the UbiH/COQ6 family.</text>
</comment>
<dbReference type="PROSITE" id="PS01304">
    <property type="entry name" value="UBIH"/>
    <property type="match status" value="1"/>
</dbReference>
<dbReference type="InterPro" id="IPR036188">
    <property type="entry name" value="FAD/NAD-bd_sf"/>
</dbReference>
<dbReference type="UniPathway" id="UPA00232"/>
<dbReference type="AlphaFoldDB" id="A0A423D6Y9"/>
<evidence type="ECO:0000259" key="9">
    <source>
        <dbReference type="Pfam" id="PF01494"/>
    </source>
</evidence>
<protein>
    <submittedName>
        <fullName evidence="10">2-octaprenyl-3-methyl-6-methoxy-1,4-benzoquinol hydroxylase</fullName>
    </submittedName>
</protein>
<dbReference type="STRING" id="1292031.GCA_000425805_01043"/>
<comment type="pathway">
    <text evidence="2">Cofactor biosynthesis; ubiquinone biosynthesis.</text>
</comment>
<dbReference type="InterPro" id="IPR002938">
    <property type="entry name" value="FAD-bd"/>
</dbReference>
<keyword evidence="11" id="KW-1185">Reference proteome</keyword>
<evidence type="ECO:0000256" key="1">
    <source>
        <dbReference type="ARBA" id="ARBA00001974"/>
    </source>
</evidence>
<comment type="caution">
    <text evidence="10">The sequence shown here is derived from an EMBL/GenBank/DDBJ whole genome shotgun (WGS) entry which is preliminary data.</text>
</comment>
<dbReference type="GO" id="GO:0019168">
    <property type="term" value="F:2-polyprenylphenol 6-hydroxylase activity"/>
    <property type="evidence" value="ECO:0007669"/>
    <property type="project" value="TreeGrafter"/>
</dbReference>
<dbReference type="FunFam" id="3.50.50.60:FF:000021">
    <property type="entry name" value="Ubiquinone biosynthesis monooxygenase COQ6"/>
    <property type="match status" value="1"/>
</dbReference>
<evidence type="ECO:0000256" key="5">
    <source>
        <dbReference type="ARBA" id="ARBA00022827"/>
    </source>
</evidence>
<feature type="domain" description="FAD-binding" evidence="9">
    <location>
        <begin position="5"/>
        <end position="347"/>
    </location>
</feature>
<evidence type="ECO:0000313" key="11">
    <source>
        <dbReference type="Proteomes" id="UP000285286"/>
    </source>
</evidence>
<dbReference type="InterPro" id="IPR010971">
    <property type="entry name" value="UbiH/COQ6"/>
</dbReference>
<keyword evidence="7" id="KW-0503">Monooxygenase</keyword>
<dbReference type="GO" id="GO:0071949">
    <property type="term" value="F:FAD binding"/>
    <property type="evidence" value="ECO:0007669"/>
    <property type="project" value="InterPro"/>
</dbReference>
<proteinExistence type="inferred from homology"/>
<dbReference type="Gene3D" id="3.50.50.60">
    <property type="entry name" value="FAD/NAD(P)-binding domain"/>
    <property type="match status" value="2"/>
</dbReference>
<keyword evidence="5" id="KW-0274">FAD</keyword>
<dbReference type="EMBL" id="MOAM01000027">
    <property type="protein sequence ID" value="ROL67340.1"/>
    <property type="molecule type" value="Genomic_DNA"/>
</dbReference>
<keyword evidence="4" id="KW-0285">Flavoprotein</keyword>
<comment type="subunit">
    <text evidence="8">Component of the Ubi complex metabolon, which regroups five ubiquinone biosynthesis proteins (UbiE, UbiF, UbiG, UbiH and UbiI) and two accessory factors (UbiK and the lipid-binding protein UbiJ).</text>
</comment>
<dbReference type="NCBIfam" id="NF004318">
    <property type="entry name" value="PRK05714.1"/>
    <property type="match status" value="1"/>
</dbReference>
<evidence type="ECO:0000256" key="6">
    <source>
        <dbReference type="ARBA" id="ARBA00023002"/>
    </source>
</evidence>